<dbReference type="Proteomes" id="UP000184082">
    <property type="component" value="Unassembled WGS sequence"/>
</dbReference>
<proteinExistence type="predicted"/>
<keyword evidence="2" id="KW-1185">Reference proteome</keyword>
<dbReference type="NCBIfam" id="NF038093">
    <property type="entry name" value="GrdX"/>
    <property type="match status" value="1"/>
</dbReference>
<sequence length="129" mass="14988">MKKIIVTNNRLVCEKFHKNVDIIFNEDFSYLDVLKCVRDKIHEGHKLLTHPLSGSVKPNETPFKSVVISFDKGNMDFDSLAIIEESIIAAEKFINQKKLPKYSERVLDDCRFIDYCLIRSGIDSIDQFY</sequence>
<organism evidence="1 2">
    <name type="scientific">Caminicella sporogenes DSM 14501</name>
    <dbReference type="NCBI Taxonomy" id="1121266"/>
    <lineage>
        <taxon>Bacteria</taxon>
        <taxon>Bacillati</taxon>
        <taxon>Bacillota</taxon>
        <taxon>Clostridia</taxon>
        <taxon>Peptostreptococcales</taxon>
        <taxon>Caminicellaceae</taxon>
        <taxon>Caminicella</taxon>
    </lineage>
</organism>
<name>A0A1M6MS56_9FIRM</name>
<protein>
    <recommendedName>
        <fullName evidence="3">GrdX protein</fullName>
    </recommendedName>
</protein>
<evidence type="ECO:0000313" key="1">
    <source>
        <dbReference type="EMBL" id="SHJ86297.1"/>
    </source>
</evidence>
<reference evidence="1 2" key="1">
    <citation type="submission" date="2016-11" db="EMBL/GenBank/DDBJ databases">
        <authorList>
            <person name="Jaros S."/>
            <person name="Januszkiewicz K."/>
            <person name="Wedrychowicz H."/>
        </authorList>
    </citation>
    <scope>NUCLEOTIDE SEQUENCE [LARGE SCALE GENOMIC DNA]</scope>
    <source>
        <strain evidence="1 2">DSM 14501</strain>
    </source>
</reference>
<accession>A0A1M6MS56</accession>
<dbReference type="STRING" id="1121266.SAMN02745883_00611"/>
<evidence type="ECO:0000313" key="2">
    <source>
        <dbReference type="Proteomes" id="UP000184082"/>
    </source>
</evidence>
<evidence type="ECO:0008006" key="3">
    <source>
        <dbReference type="Google" id="ProtNLM"/>
    </source>
</evidence>
<dbReference type="AlphaFoldDB" id="A0A1M6MS56"/>
<dbReference type="InterPro" id="IPR047735">
    <property type="entry name" value="GrdX-like"/>
</dbReference>
<gene>
    <name evidence="1" type="ORF">SAMN02745883_00611</name>
</gene>
<dbReference type="RefSeq" id="WP_072965917.1">
    <property type="nucleotide sequence ID" value="NZ_FRAJ01000005.1"/>
</dbReference>
<dbReference type="EMBL" id="FRAJ01000005">
    <property type="protein sequence ID" value="SHJ86297.1"/>
    <property type="molecule type" value="Genomic_DNA"/>
</dbReference>